<evidence type="ECO:0000259" key="6">
    <source>
        <dbReference type="Pfam" id="PF13538"/>
    </source>
</evidence>
<keyword evidence="1" id="KW-0547">Nucleotide-binding</keyword>
<dbReference type="SUPFAM" id="SSF52540">
    <property type="entry name" value="P-loop containing nucleoside triphosphate hydrolases"/>
    <property type="match status" value="1"/>
</dbReference>
<dbReference type="InterPro" id="IPR000212">
    <property type="entry name" value="DNA_helicase_UvrD/REP"/>
</dbReference>
<name>A0ABU5CNQ1_9BACI</name>
<evidence type="ECO:0000313" key="8">
    <source>
        <dbReference type="Proteomes" id="UP001275315"/>
    </source>
</evidence>
<dbReference type="InterPro" id="IPR027785">
    <property type="entry name" value="UvrD-like_helicase_C"/>
</dbReference>
<evidence type="ECO:0000256" key="3">
    <source>
        <dbReference type="ARBA" id="ARBA00022806"/>
    </source>
</evidence>
<keyword evidence="4" id="KW-0067">ATP-binding</keyword>
<dbReference type="RefSeq" id="WP_320379773.1">
    <property type="nucleotide sequence ID" value="NZ_JAWDIQ010000001.1"/>
</dbReference>
<keyword evidence="3" id="KW-0347">Helicase</keyword>
<comment type="caution">
    <text evidence="7">The sequence shown here is derived from an EMBL/GenBank/DDBJ whole genome shotgun (WGS) entry which is preliminary data.</text>
</comment>
<keyword evidence="8" id="KW-1185">Reference proteome</keyword>
<dbReference type="Gene3D" id="3.40.50.300">
    <property type="entry name" value="P-loop containing nucleotide triphosphate hydrolases"/>
    <property type="match status" value="2"/>
</dbReference>
<sequence>MRKSCKGEIKHLFIDEAQDYSAFQFAYIKYLFPYTQMTLLGDMNQTIYHYATKNHPLISENRESVERVTLTKSYRSTTEIVTFTKTFAPSSEIIEPFHREGKKPQLIKLEKCDPVDLTIVNVTKKLLEQGYETIGVISKSAAQTAKLYHNLKGQLPVKMIHEETYQFDKGILILPVYLAKGIEFDAVIIPDASEKNYYNETDRNLFYTACTRAMHELVMITTEKPCLFINEAPQSSYVLEFKIDN</sequence>
<feature type="domain" description="UvrD-like helicase C-terminal" evidence="6">
    <location>
        <begin position="172"/>
        <end position="220"/>
    </location>
</feature>
<dbReference type="Proteomes" id="UP001275315">
    <property type="component" value="Unassembled WGS sequence"/>
</dbReference>
<organism evidence="7 8">
    <name type="scientific">Paracerasibacillus soli</name>
    <dbReference type="NCBI Taxonomy" id="480284"/>
    <lineage>
        <taxon>Bacteria</taxon>
        <taxon>Bacillati</taxon>
        <taxon>Bacillota</taxon>
        <taxon>Bacilli</taxon>
        <taxon>Bacillales</taxon>
        <taxon>Bacillaceae</taxon>
        <taxon>Paracerasibacillus</taxon>
    </lineage>
</organism>
<evidence type="ECO:0000256" key="2">
    <source>
        <dbReference type="ARBA" id="ARBA00022801"/>
    </source>
</evidence>
<keyword evidence="7" id="KW-0540">Nuclease</keyword>
<dbReference type="GO" id="GO:0004527">
    <property type="term" value="F:exonuclease activity"/>
    <property type="evidence" value="ECO:0007669"/>
    <property type="project" value="UniProtKB-KW"/>
</dbReference>
<keyword evidence="7" id="KW-0269">Exonuclease</keyword>
<dbReference type="Pfam" id="PF00580">
    <property type="entry name" value="UvrD-helicase"/>
    <property type="match status" value="1"/>
</dbReference>
<dbReference type="PANTHER" id="PTHR11070:SF17">
    <property type="entry name" value="DNA HELICASE IV"/>
    <property type="match status" value="1"/>
</dbReference>
<keyword evidence="2" id="KW-0378">Hydrolase</keyword>
<dbReference type="PANTHER" id="PTHR11070">
    <property type="entry name" value="UVRD / RECB / PCRA DNA HELICASE FAMILY MEMBER"/>
    <property type="match status" value="1"/>
</dbReference>
<evidence type="ECO:0000313" key="7">
    <source>
        <dbReference type="EMBL" id="MDY0407988.1"/>
    </source>
</evidence>
<dbReference type="Pfam" id="PF13538">
    <property type="entry name" value="UvrD_C_2"/>
    <property type="match status" value="1"/>
</dbReference>
<protein>
    <submittedName>
        <fullName evidence="7">3'-5' exonuclease</fullName>
    </submittedName>
</protein>
<gene>
    <name evidence="7" type="ORF">RWD45_04385</name>
</gene>
<dbReference type="InterPro" id="IPR027417">
    <property type="entry name" value="P-loop_NTPase"/>
</dbReference>
<evidence type="ECO:0000256" key="1">
    <source>
        <dbReference type="ARBA" id="ARBA00022741"/>
    </source>
</evidence>
<proteinExistence type="predicted"/>
<dbReference type="InterPro" id="IPR014016">
    <property type="entry name" value="UvrD-like_ATP-bd"/>
</dbReference>
<feature type="domain" description="UvrD-like helicase ATP-binding" evidence="5">
    <location>
        <begin position="3"/>
        <end position="60"/>
    </location>
</feature>
<accession>A0ABU5CNQ1</accession>
<reference evidence="7 8" key="1">
    <citation type="submission" date="2023-10" db="EMBL/GenBank/DDBJ databases">
        <title>Virgibacillus soli CC-YMP-6 genome.</title>
        <authorList>
            <person name="Miliotis G."/>
            <person name="Sengupta P."/>
            <person name="Hameed A."/>
            <person name="Chuvochina M."/>
            <person name="Mcdonagh F."/>
            <person name="Simpson A.C."/>
            <person name="Singh N.K."/>
            <person name="Rekha P.D."/>
            <person name="Raman K."/>
            <person name="Hugenholtz P."/>
            <person name="Venkateswaran K."/>
        </authorList>
    </citation>
    <scope>NUCLEOTIDE SEQUENCE [LARGE SCALE GENOMIC DNA]</scope>
    <source>
        <strain evidence="7 8">CC-YMP-6</strain>
    </source>
</reference>
<dbReference type="EMBL" id="JAWDIQ010000001">
    <property type="protein sequence ID" value="MDY0407988.1"/>
    <property type="molecule type" value="Genomic_DNA"/>
</dbReference>
<evidence type="ECO:0000259" key="5">
    <source>
        <dbReference type="Pfam" id="PF00580"/>
    </source>
</evidence>
<evidence type="ECO:0000256" key="4">
    <source>
        <dbReference type="ARBA" id="ARBA00022840"/>
    </source>
</evidence>